<comment type="caution">
    <text evidence="2">The sequence shown here is derived from an EMBL/GenBank/DDBJ whole genome shotgun (WGS) entry which is preliminary data.</text>
</comment>
<protein>
    <submittedName>
        <fullName evidence="2">Uncharacterized protein</fullName>
    </submittedName>
</protein>
<dbReference type="EMBL" id="BTGU01000115">
    <property type="protein sequence ID" value="GMN61650.1"/>
    <property type="molecule type" value="Genomic_DNA"/>
</dbReference>
<organism evidence="2 3">
    <name type="scientific">Ficus carica</name>
    <name type="common">Common fig</name>
    <dbReference type="NCBI Taxonomy" id="3494"/>
    <lineage>
        <taxon>Eukaryota</taxon>
        <taxon>Viridiplantae</taxon>
        <taxon>Streptophyta</taxon>
        <taxon>Embryophyta</taxon>
        <taxon>Tracheophyta</taxon>
        <taxon>Spermatophyta</taxon>
        <taxon>Magnoliopsida</taxon>
        <taxon>eudicotyledons</taxon>
        <taxon>Gunneridae</taxon>
        <taxon>Pentapetalae</taxon>
        <taxon>rosids</taxon>
        <taxon>fabids</taxon>
        <taxon>Rosales</taxon>
        <taxon>Moraceae</taxon>
        <taxon>Ficeae</taxon>
        <taxon>Ficus</taxon>
    </lineage>
</organism>
<proteinExistence type="predicted"/>
<evidence type="ECO:0000313" key="2">
    <source>
        <dbReference type="EMBL" id="GMN61650.1"/>
    </source>
</evidence>
<sequence>MESPEVAVAVVSVWAEEIVFVLDAGSSSHRRRHPDRRQTTWRSPLLIPRSAETQARDGDEEDNRHQPDGKNPPPPPETVRITLLHGCDLLESKRSRRSFCPWKIVETLTASTATHPATATATHPQYAFALVVASVASGLDHSPSVCWVCRWRGSHPASLRSLVVAVGRSPVVGRRQVTSHRSPTGLWSLIVRSPAGHWSLVGYQ</sequence>
<evidence type="ECO:0000256" key="1">
    <source>
        <dbReference type="SAM" id="MobiDB-lite"/>
    </source>
</evidence>
<gene>
    <name evidence="2" type="ORF">TIFTF001_030730</name>
</gene>
<feature type="region of interest" description="Disordered" evidence="1">
    <location>
        <begin position="26"/>
        <end position="78"/>
    </location>
</feature>
<evidence type="ECO:0000313" key="3">
    <source>
        <dbReference type="Proteomes" id="UP001187192"/>
    </source>
</evidence>
<name>A0AA88DTX8_FICCA</name>
<dbReference type="AlphaFoldDB" id="A0AA88DTX8"/>
<keyword evidence="3" id="KW-1185">Reference proteome</keyword>
<accession>A0AA88DTX8</accession>
<feature type="compositionally biased region" description="Basic and acidic residues" evidence="1">
    <location>
        <begin position="54"/>
        <end position="68"/>
    </location>
</feature>
<dbReference type="Proteomes" id="UP001187192">
    <property type="component" value="Unassembled WGS sequence"/>
</dbReference>
<reference evidence="2" key="1">
    <citation type="submission" date="2023-07" db="EMBL/GenBank/DDBJ databases">
        <title>draft genome sequence of fig (Ficus carica).</title>
        <authorList>
            <person name="Takahashi T."/>
            <person name="Nishimura K."/>
        </authorList>
    </citation>
    <scope>NUCLEOTIDE SEQUENCE</scope>
</reference>